<accession>A0A9X1RX84</accession>
<keyword evidence="3" id="KW-1185">Reference proteome</keyword>
<dbReference type="RefSeq" id="WP_229340159.1">
    <property type="nucleotide sequence ID" value="NZ_JAJBZG010000004.1"/>
</dbReference>
<reference evidence="2" key="1">
    <citation type="submission" date="2021-10" db="EMBL/GenBank/DDBJ databases">
        <title>Gramella sp. ASW11-100T, isolated from marine sediment.</title>
        <authorList>
            <person name="Xia C."/>
        </authorList>
    </citation>
    <scope>NUCLEOTIDE SEQUENCE</scope>
    <source>
        <strain evidence="2">ASW11-100</strain>
    </source>
</reference>
<dbReference type="Proteomes" id="UP001139414">
    <property type="component" value="Unassembled WGS sequence"/>
</dbReference>
<dbReference type="PANTHER" id="PTHR22916">
    <property type="entry name" value="GLYCOSYLTRANSFERASE"/>
    <property type="match status" value="1"/>
</dbReference>
<comment type="caution">
    <text evidence="2">The sequence shown here is derived from an EMBL/GenBank/DDBJ whole genome shotgun (WGS) entry which is preliminary data.</text>
</comment>
<dbReference type="PANTHER" id="PTHR22916:SF3">
    <property type="entry name" value="UDP-GLCNAC:BETAGAL BETA-1,3-N-ACETYLGLUCOSAMINYLTRANSFERASE-LIKE PROTEIN 1"/>
    <property type="match status" value="1"/>
</dbReference>
<dbReference type="EMBL" id="JAJBZG010000004">
    <property type="protein sequence ID" value="MCB7481326.1"/>
    <property type="molecule type" value="Genomic_DNA"/>
</dbReference>
<feature type="domain" description="Glycosyltransferase 2-like" evidence="1">
    <location>
        <begin position="4"/>
        <end position="121"/>
    </location>
</feature>
<evidence type="ECO:0000259" key="1">
    <source>
        <dbReference type="Pfam" id="PF00535"/>
    </source>
</evidence>
<protein>
    <submittedName>
        <fullName evidence="2">Glycosyltransferase family 2 protein</fullName>
    </submittedName>
</protein>
<name>A0A9X1RX84_9FLAO</name>
<dbReference type="Pfam" id="PF00535">
    <property type="entry name" value="Glycos_transf_2"/>
    <property type="match status" value="1"/>
</dbReference>
<dbReference type="InterPro" id="IPR001173">
    <property type="entry name" value="Glyco_trans_2-like"/>
</dbReference>
<dbReference type="CDD" id="cd00761">
    <property type="entry name" value="Glyco_tranf_GTA_type"/>
    <property type="match status" value="1"/>
</dbReference>
<evidence type="ECO:0000313" key="3">
    <source>
        <dbReference type="Proteomes" id="UP001139414"/>
    </source>
</evidence>
<dbReference type="Gene3D" id="3.90.550.10">
    <property type="entry name" value="Spore Coat Polysaccharide Biosynthesis Protein SpsA, Chain A"/>
    <property type="match status" value="1"/>
</dbReference>
<evidence type="ECO:0000313" key="2">
    <source>
        <dbReference type="EMBL" id="MCB7481326.1"/>
    </source>
</evidence>
<dbReference type="SUPFAM" id="SSF53448">
    <property type="entry name" value="Nucleotide-diphospho-sugar transferases"/>
    <property type="match status" value="1"/>
</dbReference>
<gene>
    <name evidence="2" type="ORF">LGQ90_08655</name>
</gene>
<sequence>MKFSILIANFNNGAFFKDCYRSIIDQTYNNWEVIIIDDCSTDNSVEKIKHLIGNDPRFQFYTNKKNQGCGYTKNRCVDLANGIICGFLDSDDALKKDSLKLMVETHQKSPKIAIVTSKYIIANKDMEIVGECSHGNEIPSGMSYLTYGKGAMTHFASFKKAAYNKTIGINKNYKRAVDQDLYYKMEEQGNHVFINQYLYIYRNHSHNISLGQNKYKAHYWHFRAILDAYKRRKKLNSDIDNFTSKAIKKYKSDYYLNRFETFKNSKNYCSKFYFLYQSFIAAPFYRPFSILKGLVYITLRKI</sequence>
<dbReference type="AlphaFoldDB" id="A0A9X1RX84"/>
<organism evidence="2 3">
    <name type="scientific">Christiangramia sediminis</name>
    <dbReference type="NCBI Taxonomy" id="2881336"/>
    <lineage>
        <taxon>Bacteria</taxon>
        <taxon>Pseudomonadati</taxon>
        <taxon>Bacteroidota</taxon>
        <taxon>Flavobacteriia</taxon>
        <taxon>Flavobacteriales</taxon>
        <taxon>Flavobacteriaceae</taxon>
        <taxon>Christiangramia</taxon>
    </lineage>
</organism>
<dbReference type="InterPro" id="IPR029044">
    <property type="entry name" value="Nucleotide-diphossugar_trans"/>
</dbReference>
<proteinExistence type="predicted"/>
<dbReference type="GO" id="GO:0016758">
    <property type="term" value="F:hexosyltransferase activity"/>
    <property type="evidence" value="ECO:0007669"/>
    <property type="project" value="UniProtKB-ARBA"/>
</dbReference>